<evidence type="ECO:0000259" key="1">
    <source>
        <dbReference type="Pfam" id="PF00112"/>
    </source>
</evidence>
<evidence type="ECO:0000259" key="2">
    <source>
        <dbReference type="Pfam" id="PF14326"/>
    </source>
</evidence>
<dbReference type="AlphaFoldDB" id="A0AAE3H5V2"/>
<reference evidence="3 4" key="1">
    <citation type="submission" date="2018-11" db="EMBL/GenBank/DDBJ databases">
        <title>Novel bacteria species description.</title>
        <authorList>
            <person name="Han J.-H."/>
        </authorList>
    </citation>
    <scope>NUCLEOTIDE SEQUENCE [LARGE SCALE GENOMIC DNA]</scope>
    <source>
        <strain evidence="3 4">KCTC23259</strain>
    </source>
</reference>
<dbReference type="GO" id="GO:0006508">
    <property type="term" value="P:proteolysis"/>
    <property type="evidence" value="ECO:0007669"/>
    <property type="project" value="InterPro"/>
</dbReference>
<dbReference type="InterPro" id="IPR025493">
    <property type="entry name" value="DUF4384"/>
</dbReference>
<feature type="domain" description="Peptidase C1A papain C-terminal" evidence="1">
    <location>
        <begin position="235"/>
        <end position="276"/>
    </location>
</feature>
<dbReference type="Pfam" id="PF14326">
    <property type="entry name" value="DUF4384"/>
    <property type="match status" value="1"/>
</dbReference>
<dbReference type="Gene3D" id="3.90.70.10">
    <property type="entry name" value="Cysteine proteinases"/>
    <property type="match status" value="1"/>
</dbReference>
<dbReference type="SUPFAM" id="SSF54001">
    <property type="entry name" value="Cysteine proteinases"/>
    <property type="match status" value="1"/>
</dbReference>
<proteinExistence type="predicted"/>
<dbReference type="InterPro" id="IPR000668">
    <property type="entry name" value="Peptidase_C1A_C"/>
</dbReference>
<name>A0AAE3H5V2_9BACT</name>
<gene>
    <name evidence="3" type="ORF">EGI31_16825</name>
</gene>
<protein>
    <submittedName>
        <fullName evidence="3">DUF4384 domain-containing protein</fullName>
    </submittedName>
</protein>
<evidence type="ECO:0000313" key="4">
    <source>
        <dbReference type="Proteomes" id="UP001204144"/>
    </source>
</evidence>
<dbReference type="RefSeq" id="WP_255038298.1">
    <property type="nucleotide sequence ID" value="NZ_RJUF01000174.1"/>
</dbReference>
<keyword evidence="4" id="KW-1185">Reference proteome</keyword>
<dbReference type="EMBL" id="RJUF01000174">
    <property type="protein sequence ID" value="MCP9764606.1"/>
    <property type="molecule type" value="Genomic_DNA"/>
</dbReference>
<feature type="domain" description="DUF4384" evidence="2">
    <location>
        <begin position="349"/>
        <end position="424"/>
    </location>
</feature>
<accession>A0AAE3H5V2</accession>
<dbReference type="InterPro" id="IPR038765">
    <property type="entry name" value="Papain-like_cys_pep_sf"/>
</dbReference>
<dbReference type="Pfam" id="PF00112">
    <property type="entry name" value="Peptidase_C1"/>
    <property type="match status" value="1"/>
</dbReference>
<dbReference type="Proteomes" id="UP001204144">
    <property type="component" value="Unassembled WGS sequence"/>
</dbReference>
<comment type="caution">
    <text evidence="3">The sequence shown here is derived from an EMBL/GenBank/DDBJ whole genome shotgun (WGS) entry which is preliminary data.</text>
</comment>
<sequence>MRLVVILLFFVFNSALGQGWMTDSVLSSKIPQKAVNIGLFANKLPQKVDLSKYVPSVIDQENFDTCIPVATTYYLRTMLEAIRLGITNENSDVDALRYSPSYIYALIRRDSVKKDCKTYTYIEDAMEALKTKGAVKYEQLPYPNCNPDLSKFKPETNSQILDYVRLFSLIDDGNKVIATKKSLAENLPLVVGLQVNVTLKKLGRLDWIWHKIKEFFGLEDEEFALWKPEDANLIQGHGVCVVGYDDTKFGGKGAFKIVNSNGHRWGDDGFFWILYTDYERLAKQAYQAILPKIPKGEMKFAGEVSFLTNQFGSSFDQFSSENEAEVRKNYNLDSSNFLTSYNFKEPVVHGSQFRFFVKTDNDFFIYILDENKDEDEVNKVFPDEFNDSDFFKLNARSKYIFPLENSWKLSGPKGREKVVFLFSLKKLDINKYQEELNKLKDVAFDRKIKMIFGDELISQDLIDYDGRDPKKMKFLVSKNHKIGSIVPLVFAYDHI</sequence>
<organism evidence="3 4">
    <name type="scientific">Lacihabitans soyangensis</name>
    <dbReference type="NCBI Taxonomy" id="869394"/>
    <lineage>
        <taxon>Bacteria</taxon>
        <taxon>Pseudomonadati</taxon>
        <taxon>Bacteroidota</taxon>
        <taxon>Cytophagia</taxon>
        <taxon>Cytophagales</taxon>
        <taxon>Leadbetterellaceae</taxon>
        <taxon>Lacihabitans</taxon>
    </lineage>
</organism>
<dbReference type="GO" id="GO:0008234">
    <property type="term" value="F:cysteine-type peptidase activity"/>
    <property type="evidence" value="ECO:0007669"/>
    <property type="project" value="InterPro"/>
</dbReference>
<evidence type="ECO:0000313" key="3">
    <source>
        <dbReference type="EMBL" id="MCP9764606.1"/>
    </source>
</evidence>
<dbReference type="CDD" id="cd02619">
    <property type="entry name" value="Peptidase_C1"/>
    <property type="match status" value="1"/>
</dbReference>